<feature type="compositionally biased region" description="Basic and acidic residues" evidence="1">
    <location>
        <begin position="422"/>
        <end position="436"/>
    </location>
</feature>
<evidence type="ECO:0008006" key="3">
    <source>
        <dbReference type="Google" id="ProtNLM"/>
    </source>
</evidence>
<proteinExistence type="predicted"/>
<dbReference type="EMBL" id="HBEA01001459">
    <property type="protein sequence ID" value="CAD8251592.1"/>
    <property type="molecule type" value="Transcribed_RNA"/>
</dbReference>
<protein>
    <recommendedName>
        <fullName evidence="3">Vezatin</fullName>
    </recommendedName>
</protein>
<accession>A0A7R9Y8Y8</accession>
<evidence type="ECO:0000256" key="1">
    <source>
        <dbReference type="SAM" id="MobiDB-lite"/>
    </source>
</evidence>
<sequence>MSMADQELWGVIGEYLWQSKSVLRSLETLSLSARGFRAAWLAPPVRAALPDEFAVPADWPARLASSVSRSEGLEMLLDVQLGLSHSLLQLSPLADGEDLLLLRRRRRLQALMDGFQHGESAVHLRQARYLHDETATLLRIYAGGETRRDADHEQKLKSELKRAVERLSAVCAVLGPFDDQWDRSLQNDGSVASLGHRFAAGRLTAEGISARLWLALQQLVESGRRADEAPGQSEARTVLESVASIRAEMQSLEGLLNDVEKQALSVLEPSPPVHRGMPDAEVFFEVAMRKGGAPPSSEGTVVGTESGEQLLESAARETSAERIRRPNVVEEMENAEDVYSATGGSHDPVGKENAVDPVASCRHRTLNPESLPELQSVLRERNKARVRTHHGFQLREASDPRLVPEDEDEVEESNDDDDDDHDEKGDKHSGRPREQEWRSISALLLAARAPSCVEEDQYFE</sequence>
<gene>
    <name evidence="2" type="ORF">PPYR1160_LOCUS1083</name>
</gene>
<organism evidence="2">
    <name type="scientific">Pinguiococcus pyrenoidosus</name>
    <dbReference type="NCBI Taxonomy" id="172671"/>
    <lineage>
        <taxon>Eukaryota</taxon>
        <taxon>Sar</taxon>
        <taxon>Stramenopiles</taxon>
        <taxon>Ochrophyta</taxon>
        <taxon>Pinguiophyceae</taxon>
        <taxon>Pinguiochrysidales</taxon>
        <taxon>Pinguiochrysidaceae</taxon>
        <taxon>Pinguiococcus</taxon>
    </lineage>
</organism>
<name>A0A7R9Y8Y8_9STRA</name>
<dbReference type="AlphaFoldDB" id="A0A7R9Y8Y8"/>
<evidence type="ECO:0000313" key="2">
    <source>
        <dbReference type="EMBL" id="CAD8251592.1"/>
    </source>
</evidence>
<feature type="compositionally biased region" description="Basic and acidic residues" evidence="1">
    <location>
        <begin position="314"/>
        <end position="328"/>
    </location>
</feature>
<feature type="compositionally biased region" description="Acidic residues" evidence="1">
    <location>
        <begin position="405"/>
        <end position="421"/>
    </location>
</feature>
<feature type="region of interest" description="Disordered" evidence="1">
    <location>
        <begin position="385"/>
        <end position="436"/>
    </location>
</feature>
<feature type="region of interest" description="Disordered" evidence="1">
    <location>
        <begin position="314"/>
        <end position="334"/>
    </location>
</feature>
<reference evidence="2" key="1">
    <citation type="submission" date="2021-01" db="EMBL/GenBank/DDBJ databases">
        <authorList>
            <person name="Corre E."/>
            <person name="Pelletier E."/>
            <person name="Niang G."/>
            <person name="Scheremetjew M."/>
            <person name="Finn R."/>
            <person name="Kale V."/>
            <person name="Holt S."/>
            <person name="Cochrane G."/>
            <person name="Meng A."/>
            <person name="Brown T."/>
            <person name="Cohen L."/>
        </authorList>
    </citation>
    <scope>NUCLEOTIDE SEQUENCE</scope>
    <source>
        <strain evidence="2">CCMP2078</strain>
    </source>
</reference>